<dbReference type="AlphaFoldDB" id="A0A507APN7"/>
<feature type="transmembrane region" description="Helical" evidence="6">
    <location>
        <begin position="273"/>
        <end position="294"/>
    </location>
</feature>
<feature type="domain" description="Major facilitator superfamily (MFS) profile" evidence="7">
    <location>
        <begin position="43"/>
        <end position="552"/>
    </location>
</feature>
<feature type="transmembrane region" description="Helical" evidence="6">
    <location>
        <begin position="84"/>
        <end position="103"/>
    </location>
</feature>
<evidence type="ECO:0000256" key="3">
    <source>
        <dbReference type="ARBA" id="ARBA00022692"/>
    </source>
</evidence>
<dbReference type="SUPFAM" id="SSF103473">
    <property type="entry name" value="MFS general substrate transporter"/>
    <property type="match status" value="1"/>
</dbReference>
<evidence type="ECO:0000256" key="5">
    <source>
        <dbReference type="ARBA" id="ARBA00023136"/>
    </source>
</evidence>
<name>A0A507APN7_9PEZI</name>
<evidence type="ECO:0000256" key="2">
    <source>
        <dbReference type="ARBA" id="ARBA00022448"/>
    </source>
</evidence>
<feature type="transmembrane region" description="Helical" evidence="6">
    <location>
        <begin position="140"/>
        <end position="160"/>
    </location>
</feature>
<keyword evidence="2" id="KW-0813">Transport</keyword>
<feature type="transmembrane region" description="Helical" evidence="6">
    <location>
        <begin position="47"/>
        <end position="64"/>
    </location>
</feature>
<comment type="caution">
    <text evidence="8">The sequence shown here is derived from an EMBL/GenBank/DDBJ whole genome shotgun (WGS) entry which is preliminary data.</text>
</comment>
<evidence type="ECO:0000259" key="7">
    <source>
        <dbReference type="PROSITE" id="PS50850"/>
    </source>
</evidence>
<keyword evidence="4 6" id="KW-1133">Transmembrane helix</keyword>
<dbReference type="Proteomes" id="UP000319257">
    <property type="component" value="Unassembled WGS sequence"/>
</dbReference>
<evidence type="ECO:0000256" key="6">
    <source>
        <dbReference type="SAM" id="Phobius"/>
    </source>
</evidence>
<reference evidence="8 9" key="1">
    <citation type="submission" date="2019-06" db="EMBL/GenBank/DDBJ databases">
        <title>Draft genome sequence of the filamentous fungus Phialemoniopsis curvata isolated from diesel fuel.</title>
        <authorList>
            <person name="Varaljay V.A."/>
            <person name="Lyon W.J."/>
            <person name="Crouch A.L."/>
            <person name="Drake C.E."/>
            <person name="Hollomon J.M."/>
            <person name="Nadeau L.J."/>
            <person name="Nunn H.S."/>
            <person name="Stevenson B.S."/>
            <person name="Bojanowski C.L."/>
            <person name="Crookes-Goodson W.J."/>
        </authorList>
    </citation>
    <scope>NUCLEOTIDE SEQUENCE [LARGE SCALE GENOMIC DNA]</scope>
    <source>
        <strain evidence="8 9">D216</strain>
    </source>
</reference>
<dbReference type="InterPro" id="IPR010573">
    <property type="entry name" value="MFS_Str1/Tri12-like"/>
</dbReference>
<dbReference type="InParanoid" id="A0A507APN7"/>
<sequence>MSENKQEDLGMSKVEMIEARTDKDGSPPNELQQELHGTAEEKTTVKAWLSIFFLALSFGGPFWATPTTAAIASQLLAKFGQVELAAWVVPCITTAAAVSILLFGANSDLFGRRYFLLAANVMTAIGYIICALANSTSMLIAGLVFNGVGSGICGIALIAVPELIPNRYRHIGVVLADAVVYIMIVIGPIASRYAIIHPGDAWRFLYWAGFIVEVVATVGLFFLYHPPKHPRGIPWKEALRGLDWIGGVLFTIGAVLVLSGIVNTSYLKSTSPKVLVCLCVGFVVIIVFGAWEKFGRVKYKLCPPEIFTSHRGREFTVPFFLTFILVGFFYGTAVIYPTMLNSFYIGPTTSVSEELLLTLPNSLPIPIGATLLSVFGNKIGHWKWQMVVSTFSLVLWGSLLAMITPNNKAIIVTFVALCQASYGWSVYLSVTYTQLGVPQEMLGVSGGLAGTARYAGGAVAAACYSSAIANGIATKGAEIIPRAALDAGLPANLVPQVLAAASQGAAALSKIPGVSQEVIDAVGTAYKNAALASMAFGVVGIILALLCEGIESKMTKKIEVFLENDAFADKNKYH</sequence>
<organism evidence="8 9">
    <name type="scientific">Thyridium curvatum</name>
    <dbReference type="NCBI Taxonomy" id="1093900"/>
    <lineage>
        <taxon>Eukaryota</taxon>
        <taxon>Fungi</taxon>
        <taxon>Dikarya</taxon>
        <taxon>Ascomycota</taxon>
        <taxon>Pezizomycotina</taxon>
        <taxon>Sordariomycetes</taxon>
        <taxon>Sordariomycetidae</taxon>
        <taxon>Thyridiales</taxon>
        <taxon>Thyridiaceae</taxon>
        <taxon>Thyridium</taxon>
    </lineage>
</organism>
<keyword evidence="3 6" id="KW-0812">Transmembrane</keyword>
<dbReference type="Pfam" id="PF06609">
    <property type="entry name" value="TRI12"/>
    <property type="match status" value="1"/>
</dbReference>
<dbReference type="RefSeq" id="XP_030990397.1">
    <property type="nucleotide sequence ID" value="XM_031144886.1"/>
</dbReference>
<protein>
    <recommendedName>
        <fullName evidence="7">Major facilitator superfamily (MFS) profile domain-containing protein</fullName>
    </recommendedName>
</protein>
<keyword evidence="9" id="KW-1185">Reference proteome</keyword>
<dbReference type="PROSITE" id="PS50850">
    <property type="entry name" value="MFS"/>
    <property type="match status" value="1"/>
</dbReference>
<dbReference type="InterPro" id="IPR020846">
    <property type="entry name" value="MFS_dom"/>
</dbReference>
<evidence type="ECO:0000313" key="9">
    <source>
        <dbReference type="Proteomes" id="UP000319257"/>
    </source>
</evidence>
<evidence type="ECO:0000256" key="4">
    <source>
        <dbReference type="ARBA" id="ARBA00022989"/>
    </source>
</evidence>
<evidence type="ECO:0000256" key="1">
    <source>
        <dbReference type="ARBA" id="ARBA00004141"/>
    </source>
</evidence>
<dbReference type="GO" id="GO:0022857">
    <property type="term" value="F:transmembrane transporter activity"/>
    <property type="evidence" value="ECO:0007669"/>
    <property type="project" value="InterPro"/>
</dbReference>
<dbReference type="Gene3D" id="1.20.1250.20">
    <property type="entry name" value="MFS general substrate transporter like domains"/>
    <property type="match status" value="1"/>
</dbReference>
<feature type="transmembrane region" description="Helical" evidence="6">
    <location>
        <begin position="384"/>
        <end position="403"/>
    </location>
</feature>
<feature type="transmembrane region" description="Helical" evidence="6">
    <location>
        <begin position="244"/>
        <end position="267"/>
    </location>
</feature>
<feature type="transmembrane region" description="Helical" evidence="6">
    <location>
        <begin position="410"/>
        <end position="430"/>
    </location>
</feature>
<dbReference type="PANTHER" id="PTHR23501">
    <property type="entry name" value="MAJOR FACILITATOR SUPERFAMILY"/>
    <property type="match status" value="1"/>
</dbReference>
<accession>A0A507APN7</accession>
<feature type="transmembrane region" description="Helical" evidence="6">
    <location>
        <begin position="201"/>
        <end position="224"/>
    </location>
</feature>
<feature type="transmembrane region" description="Helical" evidence="6">
    <location>
        <begin position="529"/>
        <end position="547"/>
    </location>
</feature>
<feature type="transmembrane region" description="Helical" evidence="6">
    <location>
        <begin position="115"/>
        <end position="134"/>
    </location>
</feature>
<dbReference type="GeneID" id="41977322"/>
<feature type="transmembrane region" description="Helical" evidence="6">
    <location>
        <begin position="315"/>
        <end position="336"/>
    </location>
</feature>
<feature type="transmembrane region" description="Helical" evidence="6">
    <location>
        <begin position="172"/>
        <end position="195"/>
    </location>
</feature>
<evidence type="ECO:0000313" key="8">
    <source>
        <dbReference type="EMBL" id="TPX08686.1"/>
    </source>
</evidence>
<dbReference type="EMBL" id="SKBQ01000075">
    <property type="protein sequence ID" value="TPX08686.1"/>
    <property type="molecule type" value="Genomic_DNA"/>
</dbReference>
<dbReference type="PANTHER" id="PTHR23501:SF195">
    <property type="entry name" value="PEP5"/>
    <property type="match status" value="1"/>
</dbReference>
<proteinExistence type="predicted"/>
<dbReference type="OrthoDB" id="4161376at2759"/>
<dbReference type="InterPro" id="IPR036259">
    <property type="entry name" value="MFS_trans_sf"/>
</dbReference>
<comment type="subcellular location">
    <subcellularLocation>
        <location evidence="1">Membrane</location>
        <topology evidence="1">Multi-pass membrane protein</topology>
    </subcellularLocation>
</comment>
<gene>
    <name evidence="8" type="ORF">E0L32_009875</name>
</gene>
<dbReference type="GO" id="GO:0005886">
    <property type="term" value="C:plasma membrane"/>
    <property type="evidence" value="ECO:0007669"/>
    <property type="project" value="TreeGrafter"/>
</dbReference>
<keyword evidence="5 6" id="KW-0472">Membrane</keyword>